<keyword evidence="3" id="KW-1185">Reference proteome</keyword>
<name>A0A9N9WQD8_9DIPT</name>
<dbReference type="Gene3D" id="2.170.270.10">
    <property type="entry name" value="SET domain"/>
    <property type="match status" value="1"/>
</dbReference>
<dbReference type="PANTHER" id="PTHR47111">
    <property type="entry name" value="BCDNA.LD29892"/>
    <property type="match status" value="1"/>
</dbReference>
<dbReference type="Gene3D" id="1.10.220.160">
    <property type="match status" value="1"/>
</dbReference>
<reference evidence="2" key="2">
    <citation type="submission" date="2022-10" db="EMBL/GenBank/DDBJ databases">
        <authorList>
            <consortium name="ENA_rothamsted_submissions"/>
            <consortium name="culmorum"/>
            <person name="King R."/>
        </authorList>
    </citation>
    <scope>NUCLEOTIDE SEQUENCE</scope>
</reference>
<organism evidence="2 3">
    <name type="scientific">Chironomus riparius</name>
    <dbReference type="NCBI Taxonomy" id="315576"/>
    <lineage>
        <taxon>Eukaryota</taxon>
        <taxon>Metazoa</taxon>
        <taxon>Ecdysozoa</taxon>
        <taxon>Arthropoda</taxon>
        <taxon>Hexapoda</taxon>
        <taxon>Insecta</taxon>
        <taxon>Pterygota</taxon>
        <taxon>Neoptera</taxon>
        <taxon>Endopterygota</taxon>
        <taxon>Diptera</taxon>
        <taxon>Nematocera</taxon>
        <taxon>Chironomoidea</taxon>
        <taxon>Chironomidae</taxon>
        <taxon>Chironominae</taxon>
        <taxon>Chironomus</taxon>
    </lineage>
</organism>
<proteinExistence type="predicted"/>
<dbReference type="Proteomes" id="UP001153620">
    <property type="component" value="Chromosome 2"/>
</dbReference>
<dbReference type="SMART" id="SM00317">
    <property type="entry name" value="SET"/>
    <property type="match status" value="1"/>
</dbReference>
<dbReference type="AlphaFoldDB" id="A0A9N9WQD8"/>
<dbReference type="InterPro" id="IPR001214">
    <property type="entry name" value="SET_dom"/>
</dbReference>
<dbReference type="EMBL" id="OU895878">
    <property type="protein sequence ID" value="CAG9802201.1"/>
    <property type="molecule type" value="Genomic_DNA"/>
</dbReference>
<dbReference type="PANTHER" id="PTHR47111:SF1">
    <property type="entry name" value="SET AND MYND DOMAIN-CONTAINING PROTEIN 4"/>
    <property type="match status" value="1"/>
</dbReference>
<dbReference type="SUPFAM" id="SSF144232">
    <property type="entry name" value="HIT/MYND zinc finger-like"/>
    <property type="match status" value="1"/>
</dbReference>
<dbReference type="Pfam" id="PF00856">
    <property type="entry name" value="SET"/>
    <property type="match status" value="1"/>
</dbReference>
<gene>
    <name evidence="2" type="ORF">CHIRRI_LOCUS5116</name>
</gene>
<feature type="domain" description="SET" evidence="1">
    <location>
        <begin position="98"/>
        <end position="361"/>
    </location>
</feature>
<sequence>MKSNKVAQNYSEKASELLAVGKNSDALKNCNNCLRFATAESAESLKAMAAREKVYTKFGSLKASVDNLCSSVDSLEDLKEDFFKLSHPPNPKIPFIADCLEVKENDVYGRFIATKKDLLPGDVVIMEEPFYKIISPSEKNSRCSVCLKQNSLNLISCEKCSAALFCSKKCAASKIHEYECGKIEEHFEKALLQRMFYQSIQICGDLSGLEKLMNNHDPKKTIMNFDLNDPDNNNNLKNRMLATMTLAEREPWSSEAYAKYELVTRELEQTKTEDERHFLRKYLVHCMKSMTVNFFHFFWSSEENSPGKGYAICSLAAYFAHSCDPNIDKIDVDNKFVFVTRRPIKAGEQLSICYDRYNYLTHSLSDRKEYFNRVYTFDCLCVACAKNYPLLKDMSRLDDNFIEPKVNLNSFDDMKQQYNENCKYISDNITNYPSYEICILMNQNNRLLYAMGNLLPF</sequence>
<dbReference type="GO" id="GO:0008170">
    <property type="term" value="F:N-methyltransferase activity"/>
    <property type="evidence" value="ECO:0007669"/>
    <property type="project" value="UniProtKB-ARBA"/>
</dbReference>
<dbReference type="SUPFAM" id="SSF82199">
    <property type="entry name" value="SET domain"/>
    <property type="match status" value="1"/>
</dbReference>
<evidence type="ECO:0000259" key="1">
    <source>
        <dbReference type="SMART" id="SM00317"/>
    </source>
</evidence>
<dbReference type="GO" id="GO:0008276">
    <property type="term" value="F:protein methyltransferase activity"/>
    <property type="evidence" value="ECO:0007669"/>
    <property type="project" value="UniProtKB-ARBA"/>
</dbReference>
<protein>
    <recommendedName>
        <fullName evidence="1">SET domain-containing protein</fullName>
    </recommendedName>
</protein>
<evidence type="ECO:0000313" key="2">
    <source>
        <dbReference type="EMBL" id="CAG9802201.1"/>
    </source>
</evidence>
<dbReference type="Gene3D" id="6.10.140.2220">
    <property type="match status" value="1"/>
</dbReference>
<dbReference type="OrthoDB" id="62495at2759"/>
<accession>A0A9N9WQD8</accession>
<reference evidence="2" key="1">
    <citation type="submission" date="2022-01" db="EMBL/GenBank/DDBJ databases">
        <authorList>
            <person name="King R."/>
        </authorList>
    </citation>
    <scope>NUCLEOTIDE SEQUENCE</scope>
</reference>
<dbReference type="InterPro" id="IPR046341">
    <property type="entry name" value="SET_dom_sf"/>
</dbReference>
<evidence type="ECO:0000313" key="3">
    <source>
        <dbReference type="Proteomes" id="UP001153620"/>
    </source>
</evidence>
<dbReference type="GO" id="GO:0008757">
    <property type="term" value="F:S-adenosylmethionine-dependent methyltransferase activity"/>
    <property type="evidence" value="ECO:0007669"/>
    <property type="project" value="UniProtKB-ARBA"/>
</dbReference>